<dbReference type="EMBL" id="CAADHO010000002">
    <property type="protein sequence ID" value="VFQ43633.1"/>
    <property type="molecule type" value="Genomic_DNA"/>
</dbReference>
<organism evidence="11 12">
    <name type="scientific">Desulfoluna butyratoxydans</name>
    <dbReference type="NCBI Taxonomy" id="231438"/>
    <lineage>
        <taxon>Bacteria</taxon>
        <taxon>Pseudomonadati</taxon>
        <taxon>Thermodesulfobacteriota</taxon>
        <taxon>Desulfobacteria</taxon>
        <taxon>Desulfobacterales</taxon>
        <taxon>Desulfolunaceae</taxon>
        <taxon>Desulfoluna</taxon>
    </lineage>
</organism>
<evidence type="ECO:0000313" key="12">
    <source>
        <dbReference type="Proteomes" id="UP000507962"/>
    </source>
</evidence>
<protein>
    <recommendedName>
        <fullName evidence="2">Negative regulator of flagellin synthesis</fullName>
    </recommendedName>
    <alternativeName>
        <fullName evidence="8">Anti-sigma-28 factor</fullName>
    </alternativeName>
</protein>
<dbReference type="SUPFAM" id="SSF101498">
    <property type="entry name" value="Anti-sigma factor FlgM"/>
    <property type="match status" value="1"/>
</dbReference>
<evidence type="ECO:0000256" key="3">
    <source>
        <dbReference type="ARBA" id="ARBA00022491"/>
    </source>
</evidence>
<feature type="region of interest" description="Disordered" evidence="9">
    <location>
        <begin position="21"/>
        <end position="49"/>
    </location>
</feature>
<keyword evidence="4" id="KW-1005">Bacterial flagellum biogenesis</keyword>
<dbReference type="Proteomes" id="UP000507962">
    <property type="component" value="Unassembled WGS sequence"/>
</dbReference>
<feature type="domain" description="Anti-sigma-28 factor FlgM C-terminal" evidence="10">
    <location>
        <begin position="41"/>
        <end position="94"/>
    </location>
</feature>
<dbReference type="GO" id="GO:0044781">
    <property type="term" value="P:bacterial-type flagellum organization"/>
    <property type="evidence" value="ECO:0007669"/>
    <property type="project" value="UniProtKB-KW"/>
</dbReference>
<sequence>MKISESNANYGRQLYMREVSEANPAKQGTQAGKGPERAAQDRVTLSRDSRDMQIARDAMMNTPDIRTEKVEELRNEVKEGRYAVPADKVADKIIASAINEYV</sequence>
<comment type="function">
    <text evidence="7">Responsible for the coupling of flagellin expression to flagellar assembly by preventing expression of the flagellin genes when a component of the middle class of proteins is defective. It negatively regulates flagellar genes by inhibiting the activity of FliA by directly binding to FliA.</text>
</comment>
<feature type="compositionally biased region" description="Basic and acidic residues" evidence="9">
    <location>
        <begin position="34"/>
        <end position="49"/>
    </location>
</feature>
<reference evidence="11 12" key="1">
    <citation type="submission" date="2019-03" db="EMBL/GenBank/DDBJ databases">
        <authorList>
            <person name="Nijsse B."/>
        </authorList>
    </citation>
    <scope>NUCLEOTIDE SEQUENCE [LARGE SCALE GENOMIC DNA]</scope>
    <source>
        <strain evidence="11">Desulfoluna butyratoxydans MSL71</strain>
    </source>
</reference>
<dbReference type="Pfam" id="PF04316">
    <property type="entry name" value="FlgM"/>
    <property type="match status" value="1"/>
</dbReference>
<evidence type="ECO:0000313" key="11">
    <source>
        <dbReference type="EMBL" id="VFQ43633.1"/>
    </source>
</evidence>
<gene>
    <name evidence="11" type="ORF">MSL71_12680</name>
</gene>
<keyword evidence="5" id="KW-0805">Transcription regulation</keyword>
<accession>A0A4U8YQW9</accession>
<proteinExistence type="inferred from homology"/>
<dbReference type="InterPro" id="IPR031316">
    <property type="entry name" value="FlgM_C"/>
</dbReference>
<dbReference type="InterPro" id="IPR035890">
    <property type="entry name" value="Anti-sigma-28_factor_FlgM_sf"/>
</dbReference>
<dbReference type="RefSeq" id="WP_180137936.1">
    <property type="nucleotide sequence ID" value="NZ_CAADHO010000002.1"/>
</dbReference>
<keyword evidence="12" id="KW-1185">Reference proteome</keyword>
<name>A0A4U8YQW9_9BACT</name>
<evidence type="ECO:0000256" key="8">
    <source>
        <dbReference type="ARBA" id="ARBA00030117"/>
    </source>
</evidence>
<evidence type="ECO:0000256" key="4">
    <source>
        <dbReference type="ARBA" id="ARBA00022795"/>
    </source>
</evidence>
<evidence type="ECO:0000256" key="5">
    <source>
        <dbReference type="ARBA" id="ARBA00023015"/>
    </source>
</evidence>
<evidence type="ECO:0000256" key="6">
    <source>
        <dbReference type="ARBA" id="ARBA00023163"/>
    </source>
</evidence>
<dbReference type="NCBIfam" id="TIGR03824">
    <property type="entry name" value="FlgM_jcvi"/>
    <property type="match status" value="1"/>
</dbReference>
<keyword evidence="3" id="KW-0678">Repressor</keyword>
<evidence type="ECO:0000256" key="9">
    <source>
        <dbReference type="SAM" id="MobiDB-lite"/>
    </source>
</evidence>
<dbReference type="AlphaFoldDB" id="A0A4U8YQW9"/>
<evidence type="ECO:0000256" key="7">
    <source>
        <dbReference type="ARBA" id="ARBA00024739"/>
    </source>
</evidence>
<evidence type="ECO:0000256" key="2">
    <source>
        <dbReference type="ARBA" id="ARBA00017823"/>
    </source>
</evidence>
<evidence type="ECO:0000259" key="10">
    <source>
        <dbReference type="Pfam" id="PF04316"/>
    </source>
</evidence>
<dbReference type="GO" id="GO:0045892">
    <property type="term" value="P:negative regulation of DNA-templated transcription"/>
    <property type="evidence" value="ECO:0007669"/>
    <property type="project" value="InterPro"/>
</dbReference>
<keyword evidence="6" id="KW-0804">Transcription</keyword>
<dbReference type="InterPro" id="IPR007412">
    <property type="entry name" value="FlgM"/>
</dbReference>
<comment type="similarity">
    <text evidence="1">Belongs to the FlgM family.</text>
</comment>
<evidence type="ECO:0000256" key="1">
    <source>
        <dbReference type="ARBA" id="ARBA00005322"/>
    </source>
</evidence>